<evidence type="ECO:0000256" key="5">
    <source>
        <dbReference type="ARBA" id="ARBA00023242"/>
    </source>
</evidence>
<dbReference type="InterPro" id="IPR006289">
    <property type="entry name" value="TFSII"/>
</dbReference>
<keyword evidence="13" id="KW-0648">Protein biosynthesis</keyword>
<dbReference type="GO" id="GO:0005634">
    <property type="term" value="C:nucleus"/>
    <property type="evidence" value="ECO:0007669"/>
    <property type="project" value="UniProtKB-SubCell"/>
</dbReference>
<dbReference type="GO" id="GO:0006362">
    <property type="term" value="P:transcription elongation by RNA polymerase I"/>
    <property type="evidence" value="ECO:0007669"/>
    <property type="project" value="TreeGrafter"/>
</dbReference>
<evidence type="ECO:0000256" key="6">
    <source>
        <dbReference type="PROSITE-ProRule" id="PRU00472"/>
    </source>
</evidence>
<feature type="domain" description="TFIIS central" evidence="12">
    <location>
        <begin position="160"/>
        <end position="274"/>
    </location>
</feature>
<dbReference type="InterPro" id="IPR001222">
    <property type="entry name" value="Znf_TFIIS"/>
</dbReference>
<dbReference type="NCBIfam" id="TIGR01385">
    <property type="entry name" value="TFSII"/>
    <property type="match status" value="1"/>
</dbReference>
<dbReference type="CDD" id="cd13749">
    <property type="entry name" value="Zn-ribbon_TFIIS"/>
    <property type="match status" value="1"/>
</dbReference>
<dbReference type="Pfam" id="PF07500">
    <property type="entry name" value="TFIIS_M"/>
    <property type="match status" value="1"/>
</dbReference>
<proteinExistence type="inferred from homology"/>
<dbReference type="GO" id="GO:0006368">
    <property type="term" value="P:transcription elongation by RNA polymerase II"/>
    <property type="evidence" value="ECO:0007669"/>
    <property type="project" value="InterPro"/>
</dbReference>
<dbReference type="InterPro" id="IPR003618">
    <property type="entry name" value="TFIIS_cen_dom"/>
</dbReference>
<evidence type="ECO:0000256" key="1">
    <source>
        <dbReference type="ARBA" id="ARBA00004123"/>
    </source>
</evidence>
<evidence type="ECO:0000313" key="13">
    <source>
        <dbReference type="EMBL" id="ROT43608.1"/>
    </source>
</evidence>
<dbReference type="RefSeq" id="XP_028471414.1">
    <property type="nucleotide sequence ID" value="XM_028609020.1"/>
</dbReference>
<dbReference type="GO" id="GO:0008270">
    <property type="term" value="F:zinc ion binding"/>
    <property type="evidence" value="ECO:0007669"/>
    <property type="project" value="UniProtKB-UniRule"/>
</dbReference>
<dbReference type="Proteomes" id="UP000272025">
    <property type="component" value="Unassembled WGS sequence"/>
</dbReference>
<dbReference type="PANTHER" id="PTHR11477">
    <property type="entry name" value="TRANSCRIPTION FACTOR S-II ZINC FINGER DOMAIN-CONTAINING PROTEIN"/>
    <property type="match status" value="1"/>
</dbReference>
<evidence type="ECO:0000259" key="10">
    <source>
        <dbReference type="PROSITE" id="PS51133"/>
    </source>
</evidence>
<keyword evidence="8" id="KW-0804">Transcription</keyword>
<dbReference type="SMART" id="SM00509">
    <property type="entry name" value="TFS2N"/>
    <property type="match status" value="1"/>
</dbReference>
<evidence type="ECO:0000256" key="9">
    <source>
        <dbReference type="SAM" id="MobiDB-lite"/>
    </source>
</evidence>
<keyword evidence="13" id="KW-0251">Elongation factor</keyword>
<keyword evidence="14" id="KW-1185">Reference proteome</keyword>
<feature type="region of interest" description="Disordered" evidence="9">
    <location>
        <begin position="89"/>
        <end position="152"/>
    </location>
</feature>
<evidence type="ECO:0000259" key="12">
    <source>
        <dbReference type="PROSITE" id="PS51321"/>
    </source>
</evidence>
<dbReference type="PROSITE" id="PS51321">
    <property type="entry name" value="TFIIS_CENTRAL"/>
    <property type="match status" value="1"/>
</dbReference>
<evidence type="ECO:0000256" key="3">
    <source>
        <dbReference type="ARBA" id="ARBA00022771"/>
    </source>
</evidence>
<evidence type="ECO:0000256" key="7">
    <source>
        <dbReference type="PROSITE-ProRule" id="PRU00649"/>
    </source>
</evidence>
<dbReference type="InterPro" id="IPR035441">
    <property type="entry name" value="TFIIS/LEDGF_dom_sf"/>
</dbReference>
<comment type="similarity">
    <text evidence="8">Belongs to the TFS-II family.</text>
</comment>
<sequence>MDQAVKMDHREFETTIKQLQKTVALNEAASNVLAILERLKKEAMPTEDMLRATRAGVFVTKLRHNPNKDIARIAGELVARWKKLVETEKNARMQKRKQSSPATPSPSLSTAALPASGAKPAASSASPAPSASASDVYKGNPEKRTHQVDTIDIKRTGDVTRDGTIGLLYNGLAYRSTLAPEAVMKRAVEIELAGMKHFGGANDAYKKKMRSLFHNLKVKSNKSLGENVMSGKITADRFVAMTQDELKSDEQRKKEEDLQLENMKKAHVPMAEKSISDALKCGKCGQKKVSYSQAQTRSADEPMTTFCECTVCGNRWKFS</sequence>
<dbReference type="SUPFAM" id="SSF46942">
    <property type="entry name" value="Elongation factor TFIIS domain 2"/>
    <property type="match status" value="1"/>
</dbReference>
<dbReference type="GO" id="GO:0003746">
    <property type="term" value="F:translation elongation factor activity"/>
    <property type="evidence" value="ECO:0007669"/>
    <property type="project" value="UniProtKB-KW"/>
</dbReference>
<dbReference type="InterPro" id="IPR017923">
    <property type="entry name" value="TFIIS_N"/>
</dbReference>
<dbReference type="Gene3D" id="1.10.472.30">
    <property type="entry name" value="Transcription elongation factor S-II, central domain"/>
    <property type="match status" value="1"/>
</dbReference>
<gene>
    <name evidence="13" type="ORF">SODALDRAFT_305742</name>
</gene>
<evidence type="ECO:0000256" key="8">
    <source>
        <dbReference type="RuleBase" id="RU368078"/>
    </source>
</evidence>
<dbReference type="AlphaFoldDB" id="A0A3N2QAB2"/>
<organism evidence="13 14">
    <name type="scientific">Sodiomyces alkalinus (strain CBS 110278 / VKM F-3762 / F11)</name>
    <name type="common">Alkaliphilic filamentous fungus</name>
    <dbReference type="NCBI Taxonomy" id="1314773"/>
    <lineage>
        <taxon>Eukaryota</taxon>
        <taxon>Fungi</taxon>
        <taxon>Dikarya</taxon>
        <taxon>Ascomycota</taxon>
        <taxon>Pezizomycotina</taxon>
        <taxon>Sordariomycetes</taxon>
        <taxon>Hypocreomycetidae</taxon>
        <taxon>Glomerellales</taxon>
        <taxon>Plectosphaerellaceae</taxon>
        <taxon>Sodiomyces</taxon>
    </lineage>
</organism>
<evidence type="ECO:0000313" key="14">
    <source>
        <dbReference type="Proteomes" id="UP000272025"/>
    </source>
</evidence>
<dbReference type="SMART" id="SM00440">
    <property type="entry name" value="ZnF_C2C2"/>
    <property type="match status" value="1"/>
</dbReference>
<dbReference type="PANTHER" id="PTHR11477:SF0">
    <property type="entry name" value="IP08861P-RELATED"/>
    <property type="match status" value="1"/>
</dbReference>
<dbReference type="FunFam" id="2.20.25.10:FF:000001">
    <property type="entry name" value="Probable Transcription elongation factor S-II"/>
    <property type="match status" value="1"/>
</dbReference>
<dbReference type="SMART" id="SM00510">
    <property type="entry name" value="TFS2M"/>
    <property type="match status" value="1"/>
</dbReference>
<protein>
    <recommendedName>
        <fullName evidence="8">Transcription elongation factor</fullName>
    </recommendedName>
</protein>
<evidence type="ECO:0000256" key="4">
    <source>
        <dbReference type="ARBA" id="ARBA00022833"/>
    </source>
</evidence>
<dbReference type="Pfam" id="PF01096">
    <property type="entry name" value="Zn_ribbon_TFIIS"/>
    <property type="match status" value="1"/>
</dbReference>
<keyword evidence="4 8" id="KW-0862">Zinc</keyword>
<evidence type="ECO:0000256" key="2">
    <source>
        <dbReference type="ARBA" id="ARBA00022723"/>
    </source>
</evidence>
<feature type="compositionally biased region" description="Low complexity" evidence="9">
    <location>
        <begin position="99"/>
        <end position="134"/>
    </location>
</feature>
<keyword evidence="8" id="KW-0238">DNA-binding</keyword>
<dbReference type="SUPFAM" id="SSF57783">
    <property type="entry name" value="Zinc beta-ribbon"/>
    <property type="match status" value="1"/>
</dbReference>
<evidence type="ECO:0000259" key="11">
    <source>
        <dbReference type="PROSITE" id="PS51319"/>
    </source>
</evidence>
<dbReference type="InterPro" id="IPR035100">
    <property type="entry name" value="TF_IIS-typ"/>
</dbReference>
<dbReference type="InterPro" id="IPR036575">
    <property type="entry name" value="TFIIS_cen_dom_sf"/>
</dbReference>
<keyword evidence="5 7" id="KW-0539">Nucleus</keyword>
<feature type="domain" description="TFIIS N-terminal" evidence="11">
    <location>
        <begin position="14"/>
        <end position="88"/>
    </location>
</feature>
<dbReference type="SUPFAM" id="SSF47676">
    <property type="entry name" value="Conserved domain common to transcription factors TFIIS, elongin A, CRSP70"/>
    <property type="match status" value="1"/>
</dbReference>
<keyword evidence="8" id="KW-0805">Transcription regulation</keyword>
<dbReference type="Gene3D" id="2.20.25.10">
    <property type="match status" value="1"/>
</dbReference>
<dbReference type="EMBL" id="ML119051">
    <property type="protein sequence ID" value="ROT43608.1"/>
    <property type="molecule type" value="Genomic_DNA"/>
</dbReference>
<dbReference type="STRING" id="1314773.A0A3N2QAB2"/>
<dbReference type="GeneID" id="39577498"/>
<dbReference type="FunFam" id="1.10.472.30:FF:000003">
    <property type="entry name" value="Transcription elongation factor S-II"/>
    <property type="match status" value="1"/>
</dbReference>
<dbReference type="PROSITE" id="PS00466">
    <property type="entry name" value="ZF_TFIIS_1"/>
    <property type="match status" value="1"/>
</dbReference>
<keyword evidence="2 8" id="KW-0479">Metal-binding</keyword>
<accession>A0A3N2QAB2</accession>
<reference evidence="13 14" key="1">
    <citation type="journal article" date="2018" name="Mol. Ecol.">
        <title>The obligate alkalophilic soda-lake fungus Sodiomyces alkalinus has shifted to a protein diet.</title>
        <authorList>
            <person name="Grum-Grzhimaylo A.A."/>
            <person name="Falkoski D.L."/>
            <person name="van den Heuvel J."/>
            <person name="Valero-Jimenez C.A."/>
            <person name="Min B."/>
            <person name="Choi I.G."/>
            <person name="Lipzen A."/>
            <person name="Daum C.G."/>
            <person name="Aanen D.K."/>
            <person name="Tsang A."/>
            <person name="Henrissat B."/>
            <person name="Bilanenko E.N."/>
            <person name="de Vries R.P."/>
            <person name="van Kan J.A.L."/>
            <person name="Grigoriev I.V."/>
            <person name="Debets A.J.M."/>
        </authorList>
    </citation>
    <scope>NUCLEOTIDE SEQUENCE [LARGE SCALE GENOMIC DNA]</scope>
    <source>
        <strain evidence="13 14">F11</strain>
    </source>
</reference>
<dbReference type="InterPro" id="IPR003617">
    <property type="entry name" value="TFIIS/CRSP70_N_sub"/>
</dbReference>
<dbReference type="PIRSF" id="PIRSF006704">
    <property type="entry name" value="TF_IIS"/>
    <property type="match status" value="1"/>
</dbReference>
<name>A0A3N2QAB2_SODAK</name>
<comment type="function">
    <text evidence="8">Necessary for efficient RNA polymerase II transcription elongation past template-encoded arresting sites.</text>
</comment>
<dbReference type="PROSITE" id="PS51133">
    <property type="entry name" value="ZF_TFIIS_2"/>
    <property type="match status" value="1"/>
</dbReference>
<dbReference type="GO" id="GO:0000977">
    <property type="term" value="F:RNA polymerase II transcription regulatory region sequence-specific DNA binding"/>
    <property type="evidence" value="ECO:0007669"/>
    <property type="project" value="TreeGrafter"/>
</dbReference>
<keyword evidence="3 6" id="KW-0863">Zinc-finger</keyword>
<dbReference type="OrthoDB" id="44867at2759"/>
<feature type="compositionally biased region" description="Basic and acidic residues" evidence="9">
    <location>
        <begin position="140"/>
        <end position="152"/>
    </location>
</feature>
<dbReference type="PROSITE" id="PS51319">
    <property type="entry name" value="TFIIS_N"/>
    <property type="match status" value="1"/>
</dbReference>
<dbReference type="Pfam" id="PF08711">
    <property type="entry name" value="Med26"/>
    <property type="match status" value="1"/>
</dbReference>
<dbReference type="GO" id="GO:0031440">
    <property type="term" value="P:regulation of mRNA 3'-end processing"/>
    <property type="evidence" value="ECO:0007669"/>
    <property type="project" value="TreeGrafter"/>
</dbReference>
<dbReference type="GO" id="GO:0001139">
    <property type="term" value="F:RNA polymerase II complex recruiting activity"/>
    <property type="evidence" value="ECO:0007669"/>
    <property type="project" value="TreeGrafter"/>
</dbReference>
<dbReference type="GO" id="GO:0031564">
    <property type="term" value="P:transcription antitermination"/>
    <property type="evidence" value="ECO:0007669"/>
    <property type="project" value="TreeGrafter"/>
</dbReference>
<feature type="domain" description="TFIIS-type" evidence="10">
    <location>
        <begin position="277"/>
        <end position="317"/>
    </location>
</feature>
<comment type="subcellular location">
    <subcellularLocation>
        <location evidence="1 7 8">Nucleus</location>
    </subcellularLocation>
</comment>
<dbReference type="Gene3D" id="1.20.930.10">
    <property type="entry name" value="Conserved domain common to transcription factors TFIIS, elongin A, CRSP70"/>
    <property type="match status" value="1"/>
</dbReference>